<dbReference type="EMBL" id="MU863632">
    <property type="protein sequence ID" value="KAK4102320.1"/>
    <property type="molecule type" value="Genomic_DNA"/>
</dbReference>
<dbReference type="SUPFAM" id="SSF52540">
    <property type="entry name" value="P-loop containing nucleoside triphosphate hydrolases"/>
    <property type="match status" value="1"/>
</dbReference>
<dbReference type="Proteomes" id="UP001305647">
    <property type="component" value="Unassembled WGS sequence"/>
</dbReference>
<reference evidence="2" key="1">
    <citation type="journal article" date="2023" name="Mol. Phylogenet. Evol.">
        <title>Genome-scale phylogeny and comparative genomics of the fungal order Sordariales.</title>
        <authorList>
            <person name="Hensen N."/>
            <person name="Bonometti L."/>
            <person name="Westerberg I."/>
            <person name="Brannstrom I.O."/>
            <person name="Guillou S."/>
            <person name="Cros-Aarteil S."/>
            <person name="Calhoun S."/>
            <person name="Haridas S."/>
            <person name="Kuo A."/>
            <person name="Mondo S."/>
            <person name="Pangilinan J."/>
            <person name="Riley R."/>
            <person name="LaButti K."/>
            <person name="Andreopoulos B."/>
            <person name="Lipzen A."/>
            <person name="Chen C."/>
            <person name="Yan M."/>
            <person name="Daum C."/>
            <person name="Ng V."/>
            <person name="Clum A."/>
            <person name="Steindorff A."/>
            <person name="Ohm R.A."/>
            <person name="Martin F."/>
            <person name="Silar P."/>
            <person name="Natvig D.O."/>
            <person name="Lalanne C."/>
            <person name="Gautier V."/>
            <person name="Ament-Velasquez S.L."/>
            <person name="Kruys A."/>
            <person name="Hutchinson M.I."/>
            <person name="Powell A.J."/>
            <person name="Barry K."/>
            <person name="Miller A.N."/>
            <person name="Grigoriev I.V."/>
            <person name="Debuchy R."/>
            <person name="Gladieux P."/>
            <person name="Hiltunen Thoren M."/>
            <person name="Johannesson H."/>
        </authorList>
    </citation>
    <scope>NUCLEOTIDE SEQUENCE</scope>
    <source>
        <strain evidence="2">CBS 757.83</strain>
    </source>
</reference>
<keyword evidence="1" id="KW-0812">Transmembrane</keyword>
<evidence type="ECO:0000313" key="3">
    <source>
        <dbReference type="Proteomes" id="UP001305647"/>
    </source>
</evidence>
<accession>A0AAN6Q5S9</accession>
<evidence type="ECO:0000313" key="2">
    <source>
        <dbReference type="EMBL" id="KAK4102320.1"/>
    </source>
</evidence>
<feature type="transmembrane region" description="Helical" evidence="1">
    <location>
        <begin position="237"/>
        <end position="259"/>
    </location>
</feature>
<dbReference type="InterPro" id="IPR027417">
    <property type="entry name" value="P-loop_NTPase"/>
</dbReference>
<keyword evidence="1" id="KW-0472">Membrane</keyword>
<dbReference type="PANTHER" id="PTHR36978:SF3">
    <property type="entry name" value="P-LOOP CONTAINING NUCLEOSIDE TRIPHOSPHATE HYDROLASE PROTEIN"/>
    <property type="match status" value="1"/>
</dbReference>
<sequence length="262" mass="29644">MSDVASPPADLTRRLQVIGAGLPRTGTVSMAMAYEKLLDGPVMHGGTQLLNREDAYPRLWARVFDAKFKGDKALTLQLLREATAGFVAITDYPGVCFIAELQELYPEALVVLVNRDKDRWYKSFEMVAKEATPPKLRFLLAPVPTWRWFPYIINCIIKAELARLSVSSYLTPDLLTLHLSWVRDCTPADRFCEVDLKEGWVPLCRVLNKPVPDEPFPRVNDADSVTQQNRRICAQAWMVWRVIFAAAGFLVGAGCYLLWVRL</sequence>
<gene>
    <name evidence="2" type="ORF">N658DRAFT_506507</name>
</gene>
<reference evidence="2" key="2">
    <citation type="submission" date="2023-05" db="EMBL/GenBank/DDBJ databases">
        <authorList>
            <consortium name="Lawrence Berkeley National Laboratory"/>
            <person name="Steindorff A."/>
            <person name="Hensen N."/>
            <person name="Bonometti L."/>
            <person name="Westerberg I."/>
            <person name="Brannstrom I.O."/>
            <person name="Guillou S."/>
            <person name="Cros-Aarteil S."/>
            <person name="Calhoun S."/>
            <person name="Haridas S."/>
            <person name="Kuo A."/>
            <person name="Mondo S."/>
            <person name="Pangilinan J."/>
            <person name="Riley R."/>
            <person name="Labutti K."/>
            <person name="Andreopoulos B."/>
            <person name="Lipzen A."/>
            <person name="Chen C."/>
            <person name="Yanf M."/>
            <person name="Daum C."/>
            <person name="Ng V."/>
            <person name="Clum A."/>
            <person name="Ohm R."/>
            <person name="Martin F."/>
            <person name="Silar P."/>
            <person name="Natvig D."/>
            <person name="Lalanne C."/>
            <person name="Gautier V."/>
            <person name="Ament-Velasquez S.L."/>
            <person name="Kruys A."/>
            <person name="Hutchinson M.I."/>
            <person name="Powell A.J."/>
            <person name="Barry K."/>
            <person name="Miller A.N."/>
            <person name="Grigoriev I.V."/>
            <person name="Debuchy R."/>
            <person name="Gladieux P."/>
            <person name="Thoren M.H."/>
            <person name="Johannesson H."/>
        </authorList>
    </citation>
    <scope>NUCLEOTIDE SEQUENCE</scope>
    <source>
        <strain evidence="2">CBS 757.83</strain>
    </source>
</reference>
<dbReference type="AlphaFoldDB" id="A0AAN6Q5S9"/>
<dbReference type="Gene3D" id="3.40.50.300">
    <property type="entry name" value="P-loop containing nucleotide triphosphate hydrolases"/>
    <property type="match status" value="1"/>
</dbReference>
<keyword evidence="3" id="KW-1185">Reference proteome</keyword>
<dbReference type="PANTHER" id="PTHR36978">
    <property type="entry name" value="P-LOOP CONTAINING NUCLEOTIDE TRIPHOSPHATE HYDROLASE"/>
    <property type="match status" value="1"/>
</dbReference>
<protein>
    <recommendedName>
        <fullName evidence="4">P-loop containing nucleoside triphosphate hydrolase protein</fullName>
    </recommendedName>
</protein>
<comment type="caution">
    <text evidence="2">The sequence shown here is derived from an EMBL/GenBank/DDBJ whole genome shotgun (WGS) entry which is preliminary data.</text>
</comment>
<dbReference type="InterPro" id="IPR040632">
    <property type="entry name" value="Sulfotransfer_4"/>
</dbReference>
<evidence type="ECO:0008006" key="4">
    <source>
        <dbReference type="Google" id="ProtNLM"/>
    </source>
</evidence>
<name>A0AAN6Q5S9_9PEZI</name>
<proteinExistence type="predicted"/>
<keyword evidence="1" id="KW-1133">Transmembrane helix</keyword>
<organism evidence="2 3">
    <name type="scientific">Parathielavia hyrcaniae</name>
    <dbReference type="NCBI Taxonomy" id="113614"/>
    <lineage>
        <taxon>Eukaryota</taxon>
        <taxon>Fungi</taxon>
        <taxon>Dikarya</taxon>
        <taxon>Ascomycota</taxon>
        <taxon>Pezizomycotina</taxon>
        <taxon>Sordariomycetes</taxon>
        <taxon>Sordariomycetidae</taxon>
        <taxon>Sordariales</taxon>
        <taxon>Chaetomiaceae</taxon>
        <taxon>Parathielavia</taxon>
    </lineage>
</organism>
<evidence type="ECO:0000256" key="1">
    <source>
        <dbReference type="SAM" id="Phobius"/>
    </source>
</evidence>
<dbReference type="Pfam" id="PF17784">
    <property type="entry name" value="Sulfotransfer_4"/>
    <property type="match status" value="1"/>
</dbReference>